<sequence length="52" mass="5997">MLISIRSILMDNLPFRQQNPGIVQHTGSWIKHLIATVFTFRASPKDRSIDFV</sequence>
<dbReference type="EMBL" id="CP015085">
    <property type="protein sequence ID" value="ANK06566.1"/>
    <property type="molecule type" value="Genomic_DNA"/>
</dbReference>
<reference evidence="1 2" key="1">
    <citation type="submission" date="2016-03" db="EMBL/GenBank/DDBJ databases">
        <title>Genome Sequence and Comparative Pathogenic Determinants of Uropathogenic Escherichia coli O25b:H4, a Clinical Isolate from Saudi Arabia.</title>
        <authorList>
            <person name="Alyamani E.A.J."/>
            <person name="Khiyami M.A."/>
            <person name="Booq R.Y."/>
            <person name="Bahwerth F.S."/>
            <person name="Vaisvil B."/>
            <person name="Schmitt D.P."/>
            <person name="Kapatral V."/>
        </authorList>
    </citation>
    <scope>NUCLEOTIDE SEQUENCE [LARGE SCALE GENOMIC DNA]</scope>
    <source>
        <strain evidence="1 2">O25b:H4</strain>
    </source>
</reference>
<protein>
    <submittedName>
        <fullName evidence="1">Uncharacterized protein</fullName>
    </submittedName>
</protein>
<dbReference type="Proteomes" id="UP000183316">
    <property type="component" value="Chromosome"/>
</dbReference>
<organism evidence="1 2">
    <name type="scientific">Escherichia coli O25b:H4</name>
    <dbReference type="NCBI Taxonomy" id="941280"/>
    <lineage>
        <taxon>Bacteria</taxon>
        <taxon>Pseudomonadati</taxon>
        <taxon>Pseudomonadota</taxon>
        <taxon>Gammaproteobacteria</taxon>
        <taxon>Enterobacterales</taxon>
        <taxon>Enterobacteriaceae</taxon>
        <taxon>Escherichia</taxon>
    </lineage>
</organism>
<dbReference type="AlphaFoldDB" id="A0A192CLJ1"/>
<gene>
    <name evidence="1" type="ORF">WLH_05305</name>
</gene>
<accession>A0A192CLJ1</accession>
<dbReference type="PATRIC" id="fig|941280.3.peg.5260"/>
<evidence type="ECO:0000313" key="2">
    <source>
        <dbReference type="Proteomes" id="UP000183316"/>
    </source>
</evidence>
<name>A0A192CLJ1_ECO25</name>
<proteinExistence type="predicted"/>
<evidence type="ECO:0000313" key="1">
    <source>
        <dbReference type="EMBL" id="ANK06566.1"/>
    </source>
</evidence>